<dbReference type="AlphaFoldDB" id="A0A418Y9G9"/>
<keyword evidence="2" id="KW-1185">Reference proteome</keyword>
<protein>
    <submittedName>
        <fullName evidence="1">Uncharacterized protein</fullName>
    </submittedName>
</protein>
<comment type="caution">
    <text evidence="1">The sequence shown here is derived from an EMBL/GenBank/DDBJ whole genome shotgun (WGS) entry which is preliminary data.</text>
</comment>
<accession>A0A418Y9G9</accession>
<dbReference type="Proteomes" id="UP000283255">
    <property type="component" value="Unassembled WGS sequence"/>
</dbReference>
<sequence>RRGRPVGLVGVLRGRLMACMARPCYAVGRLQKHVDDVCGATEALQGGCHGRPVGLVGVLRGSLMACMARPCYAVGRLQKHASDVCGANVRRRGNFSRSVLLLRLVWKRQCFRASGEF</sequence>
<reference evidence="1 2" key="2">
    <citation type="submission" date="2019-01" db="EMBL/GenBank/DDBJ databases">
        <title>Motilimonas pumilus sp. nov., isolated from the gut of sea cucumber (Apostichopus japonicus).</title>
        <authorList>
            <person name="Wang F.-Q."/>
            <person name="Ren L.-H."/>
            <person name="Lin Y.-W."/>
            <person name="Sun G.-H."/>
            <person name="Du Z.-J."/>
            <person name="Zhao J.-X."/>
            <person name="Liu X.-J."/>
            <person name="Liu L.-J."/>
        </authorList>
    </citation>
    <scope>NUCLEOTIDE SEQUENCE [LARGE SCALE GENOMIC DNA]</scope>
    <source>
        <strain evidence="1 2">PLHSC7-2</strain>
    </source>
</reference>
<name>A0A418Y9G9_9GAMM</name>
<dbReference type="EMBL" id="QZCH01000051">
    <property type="protein sequence ID" value="RJG37436.1"/>
    <property type="molecule type" value="Genomic_DNA"/>
</dbReference>
<feature type="non-terminal residue" evidence="1">
    <location>
        <position position="1"/>
    </location>
</feature>
<organism evidence="1 2">
    <name type="scientific">Motilimonas pumila</name>
    <dbReference type="NCBI Taxonomy" id="2303987"/>
    <lineage>
        <taxon>Bacteria</taxon>
        <taxon>Pseudomonadati</taxon>
        <taxon>Pseudomonadota</taxon>
        <taxon>Gammaproteobacteria</taxon>
        <taxon>Alteromonadales</taxon>
        <taxon>Alteromonadales genera incertae sedis</taxon>
        <taxon>Motilimonas</taxon>
    </lineage>
</organism>
<evidence type="ECO:0000313" key="2">
    <source>
        <dbReference type="Proteomes" id="UP000283255"/>
    </source>
</evidence>
<gene>
    <name evidence="1" type="ORF">D1Z90_19795</name>
</gene>
<evidence type="ECO:0000313" key="1">
    <source>
        <dbReference type="EMBL" id="RJG37436.1"/>
    </source>
</evidence>
<proteinExistence type="predicted"/>
<reference evidence="1 2" key="1">
    <citation type="submission" date="2018-09" db="EMBL/GenBank/DDBJ databases">
        <authorList>
            <person name="Wang F."/>
        </authorList>
    </citation>
    <scope>NUCLEOTIDE SEQUENCE [LARGE SCALE GENOMIC DNA]</scope>
    <source>
        <strain evidence="1 2">PLHSC7-2</strain>
    </source>
</reference>